<dbReference type="KEGG" id="dfn:CVE23_07675"/>
<keyword evidence="2" id="KW-0175">Coiled coil</keyword>
<reference evidence="6" key="1">
    <citation type="journal article" date="2018" name="Genome Announc.">
        <title>Complete genome sequence of a Dickeya fangzhongdai type strain causing bleeding canker of pear tree trunks.</title>
        <authorList>
            <person name="Zhao Y."/>
            <person name="Tian Y."/>
            <person name="Li X."/>
            <person name="Hu B."/>
        </authorList>
    </citation>
    <scope>NUCLEOTIDE SEQUENCE [LARGE SCALE GENOMIC DNA]</scope>
    <source>
        <strain evidence="6">DSM 101947</strain>
    </source>
</reference>
<dbReference type="Pfam" id="PF25917">
    <property type="entry name" value="BSH_RND"/>
    <property type="match status" value="1"/>
</dbReference>
<dbReference type="PROSITE" id="PS51257">
    <property type="entry name" value="PROKAR_LIPOPROTEIN"/>
    <property type="match status" value="1"/>
</dbReference>
<accession>A0A2K8QM96</accession>
<comment type="similarity">
    <text evidence="1">Belongs to the membrane fusion protein (MFP) (TC 8.A.1) family.</text>
</comment>
<name>A0A2K8QM96_9GAMM</name>
<feature type="domain" description="Multidrug resistance protein MdtA-like barrel-sandwich hybrid" evidence="4">
    <location>
        <begin position="56"/>
        <end position="188"/>
    </location>
</feature>
<sequence length="309" mass="33337">MKVIHLVSSLVMALALSACDAEKPSPPAAQSAPWVAIAKGYISIEGGMISIDAPRAGIIKQILAEEGDEVKKGQLLAQIDDNEAELSLRQSLTSQEEATQDVATSKTKLEIAEREYRRVLPLGTQVISDQSKQNLKDQMSLAREDLAGKKAALETAKAKVASAQLEVDKFKVLAPENGKIVRRYAKPGEGSSTLNVTRLFTLAPDAPRIVRAEIEDIFVDNVRPGQLAEVTLENNEKKVYQAKVLRLSEVFGPSVQNTDDPTAKQDTRVIECVLSLDAPKIKLGQRVMVKIYPLGTVPPVGTPAPAAAP</sequence>
<dbReference type="Gene3D" id="2.40.50.100">
    <property type="match status" value="1"/>
</dbReference>
<evidence type="ECO:0000313" key="6">
    <source>
        <dbReference type="Proteomes" id="UP000231901"/>
    </source>
</evidence>
<dbReference type="AlphaFoldDB" id="A0A2K8QM96"/>
<dbReference type="RefSeq" id="WP_100849222.1">
    <property type="nucleotide sequence ID" value="NZ_BMJF01000008.1"/>
</dbReference>
<dbReference type="PANTHER" id="PTHR30469">
    <property type="entry name" value="MULTIDRUG RESISTANCE PROTEIN MDTA"/>
    <property type="match status" value="1"/>
</dbReference>
<dbReference type="GeneID" id="66564214"/>
<evidence type="ECO:0000256" key="1">
    <source>
        <dbReference type="ARBA" id="ARBA00009477"/>
    </source>
</evidence>
<dbReference type="PANTHER" id="PTHR30469:SF15">
    <property type="entry name" value="HLYD FAMILY OF SECRETION PROTEINS"/>
    <property type="match status" value="1"/>
</dbReference>
<evidence type="ECO:0000256" key="3">
    <source>
        <dbReference type="SAM" id="SignalP"/>
    </source>
</evidence>
<dbReference type="Proteomes" id="UP000231901">
    <property type="component" value="Chromosome"/>
</dbReference>
<evidence type="ECO:0000256" key="2">
    <source>
        <dbReference type="SAM" id="Coils"/>
    </source>
</evidence>
<feature type="coiled-coil region" evidence="2">
    <location>
        <begin position="95"/>
        <end position="166"/>
    </location>
</feature>
<evidence type="ECO:0000259" key="4">
    <source>
        <dbReference type="Pfam" id="PF25917"/>
    </source>
</evidence>
<dbReference type="EMBL" id="CP025003">
    <property type="protein sequence ID" value="ATZ93860.1"/>
    <property type="molecule type" value="Genomic_DNA"/>
</dbReference>
<proteinExistence type="inferred from homology"/>
<organism evidence="5 6">
    <name type="scientific">Dickeya fangzhongdai</name>
    <dbReference type="NCBI Taxonomy" id="1778540"/>
    <lineage>
        <taxon>Bacteria</taxon>
        <taxon>Pseudomonadati</taxon>
        <taxon>Pseudomonadota</taxon>
        <taxon>Gammaproteobacteria</taxon>
        <taxon>Enterobacterales</taxon>
        <taxon>Pectobacteriaceae</taxon>
        <taxon>Dickeya</taxon>
    </lineage>
</organism>
<keyword evidence="6" id="KW-1185">Reference proteome</keyword>
<evidence type="ECO:0000313" key="5">
    <source>
        <dbReference type="EMBL" id="ATZ93860.1"/>
    </source>
</evidence>
<dbReference type="Gene3D" id="2.40.30.170">
    <property type="match status" value="1"/>
</dbReference>
<dbReference type="SUPFAM" id="SSF111369">
    <property type="entry name" value="HlyD-like secretion proteins"/>
    <property type="match status" value="1"/>
</dbReference>
<gene>
    <name evidence="5" type="ORF">CVE23_07675</name>
</gene>
<feature type="signal peptide" evidence="3">
    <location>
        <begin position="1"/>
        <end position="20"/>
    </location>
</feature>
<dbReference type="GO" id="GO:1990281">
    <property type="term" value="C:efflux pump complex"/>
    <property type="evidence" value="ECO:0007669"/>
    <property type="project" value="TreeGrafter"/>
</dbReference>
<dbReference type="Gene3D" id="1.10.287.470">
    <property type="entry name" value="Helix hairpin bin"/>
    <property type="match status" value="1"/>
</dbReference>
<feature type="chain" id="PRO_5014855951" evidence="3">
    <location>
        <begin position="21"/>
        <end position="309"/>
    </location>
</feature>
<protein>
    <submittedName>
        <fullName evidence="5">Secretion protein HlyD</fullName>
    </submittedName>
</protein>
<dbReference type="GO" id="GO:0015562">
    <property type="term" value="F:efflux transmembrane transporter activity"/>
    <property type="evidence" value="ECO:0007669"/>
    <property type="project" value="TreeGrafter"/>
</dbReference>
<dbReference type="InterPro" id="IPR058625">
    <property type="entry name" value="MdtA-like_BSH"/>
</dbReference>
<keyword evidence="3" id="KW-0732">Signal</keyword>